<evidence type="ECO:0000313" key="3">
    <source>
        <dbReference type="EMBL" id="NYE71768.1"/>
    </source>
</evidence>
<reference evidence="3 4" key="1">
    <citation type="submission" date="2020-07" db="EMBL/GenBank/DDBJ databases">
        <title>Sequencing the genomes of 1000 actinobacteria strains.</title>
        <authorList>
            <person name="Klenk H.-P."/>
        </authorList>
    </citation>
    <scope>NUCLEOTIDE SEQUENCE [LARGE SCALE GENOMIC DNA]</scope>
    <source>
        <strain evidence="3 4">DSM 22083</strain>
    </source>
</reference>
<feature type="domain" description="YCII-related" evidence="2">
    <location>
        <begin position="4"/>
        <end position="103"/>
    </location>
</feature>
<proteinExistence type="inferred from homology"/>
<gene>
    <name evidence="3" type="ORF">BKA15_003097</name>
</gene>
<accession>A0A7Y9I7Z6</accession>
<keyword evidence="4" id="KW-1185">Reference proteome</keyword>
<dbReference type="InterPro" id="IPR005545">
    <property type="entry name" value="YCII"/>
</dbReference>
<sequence>MISMKYMLMTFGDESSWDWDQWPRERVEDHFRNMNAFLEELQASSELVTGEGLTPPSHALTVELRDGRPVASDGPYAESKEVLAGFLIVETESHDRALELAGRFAGLVESRVELRPVDENAGPDYI</sequence>
<comment type="caution">
    <text evidence="3">The sequence shown here is derived from an EMBL/GenBank/DDBJ whole genome shotgun (WGS) entry which is preliminary data.</text>
</comment>
<name>A0A7Y9I7Z6_9ACTN</name>
<protein>
    <recommendedName>
        <fullName evidence="2">YCII-related domain-containing protein</fullName>
    </recommendedName>
</protein>
<evidence type="ECO:0000313" key="4">
    <source>
        <dbReference type="Proteomes" id="UP000569914"/>
    </source>
</evidence>
<comment type="similarity">
    <text evidence="1">Belongs to the YciI family.</text>
</comment>
<organism evidence="3 4">
    <name type="scientific">Microlunatus parietis</name>
    <dbReference type="NCBI Taxonomy" id="682979"/>
    <lineage>
        <taxon>Bacteria</taxon>
        <taxon>Bacillati</taxon>
        <taxon>Actinomycetota</taxon>
        <taxon>Actinomycetes</taxon>
        <taxon>Propionibacteriales</taxon>
        <taxon>Propionibacteriaceae</taxon>
        <taxon>Microlunatus</taxon>
    </lineage>
</organism>
<dbReference type="AlphaFoldDB" id="A0A7Y9I7Z6"/>
<dbReference type="InterPro" id="IPR011008">
    <property type="entry name" value="Dimeric_a/b-barrel"/>
</dbReference>
<dbReference type="Gene3D" id="3.30.70.1060">
    <property type="entry name" value="Dimeric alpha+beta barrel"/>
    <property type="match status" value="1"/>
</dbReference>
<dbReference type="PANTHER" id="PTHR35174">
    <property type="entry name" value="BLL7171 PROTEIN-RELATED"/>
    <property type="match status" value="1"/>
</dbReference>
<dbReference type="Pfam" id="PF03795">
    <property type="entry name" value="YCII"/>
    <property type="match status" value="1"/>
</dbReference>
<dbReference type="SUPFAM" id="SSF54909">
    <property type="entry name" value="Dimeric alpha+beta barrel"/>
    <property type="match status" value="1"/>
</dbReference>
<evidence type="ECO:0000259" key="2">
    <source>
        <dbReference type="Pfam" id="PF03795"/>
    </source>
</evidence>
<dbReference type="EMBL" id="JACCBU010000001">
    <property type="protein sequence ID" value="NYE71768.1"/>
    <property type="molecule type" value="Genomic_DNA"/>
</dbReference>
<evidence type="ECO:0000256" key="1">
    <source>
        <dbReference type="ARBA" id="ARBA00007689"/>
    </source>
</evidence>
<dbReference type="PANTHER" id="PTHR35174:SF3">
    <property type="entry name" value="BLL7171 PROTEIN"/>
    <property type="match status" value="1"/>
</dbReference>
<dbReference type="Proteomes" id="UP000569914">
    <property type="component" value="Unassembled WGS sequence"/>
</dbReference>